<comment type="caution">
    <text evidence="3">The sequence shown here is derived from an EMBL/GenBank/DDBJ whole genome shotgun (WGS) entry which is preliminary data.</text>
</comment>
<dbReference type="AlphaFoldDB" id="A0A3A8F0P1"/>
<dbReference type="RefSeq" id="WP_120384865.1">
    <property type="nucleotide sequence ID" value="NZ_RAXT01000040.1"/>
</dbReference>
<organism evidence="3 4">
    <name type="scientific">Acinetobacter rongchengensis</name>
    <dbReference type="NCBI Taxonomy" id="2419601"/>
    <lineage>
        <taxon>Bacteria</taxon>
        <taxon>Pseudomonadati</taxon>
        <taxon>Pseudomonadota</taxon>
        <taxon>Gammaproteobacteria</taxon>
        <taxon>Moraxellales</taxon>
        <taxon>Moraxellaceae</taxon>
        <taxon>Acinetobacter</taxon>
    </lineage>
</organism>
<feature type="region of interest" description="Disordered" evidence="1">
    <location>
        <begin position="291"/>
        <end position="315"/>
    </location>
</feature>
<dbReference type="OrthoDB" id="6702200at2"/>
<reference evidence="3 4" key="1">
    <citation type="submission" date="2018-09" db="EMBL/GenBank/DDBJ databases">
        <title>The draft genome of Acinetobacter spp. strains.</title>
        <authorList>
            <person name="Qin J."/>
            <person name="Feng Y."/>
            <person name="Zong Z."/>
        </authorList>
    </citation>
    <scope>NUCLEOTIDE SEQUENCE [LARGE SCALE GENOMIC DNA]</scope>
    <source>
        <strain evidence="3 4">WCHAc060115</strain>
    </source>
</reference>
<evidence type="ECO:0000256" key="2">
    <source>
        <dbReference type="SAM" id="Phobius"/>
    </source>
</evidence>
<dbReference type="EMBL" id="RAXT01000040">
    <property type="protein sequence ID" value="RKG36580.1"/>
    <property type="molecule type" value="Genomic_DNA"/>
</dbReference>
<proteinExistence type="predicted"/>
<protein>
    <submittedName>
        <fullName evidence="3">Uncharacterized protein</fullName>
    </submittedName>
</protein>
<name>A0A3A8F0P1_9GAMM</name>
<accession>A0A3A8F0P1</accession>
<evidence type="ECO:0000313" key="3">
    <source>
        <dbReference type="EMBL" id="RKG36580.1"/>
    </source>
</evidence>
<keyword evidence="2" id="KW-0812">Transmembrane</keyword>
<sequence>MALDQIWKQQLALVSYGNEYLSQELSFNRWVNHAIFNQHTFAFRDLLSQHLLAQHFQIWLEGLKKQEVHRLSLHLSSILNEEKNPNANVELLPITHFIVSHTHQKKTAWIFGKELAEWYSADNDYEAPLAQQTTLRSEVFWQFELNAKYNKRIEQDLTPPNWDDIDVYTDNELFNTKYTQGFQEPLHKNLPYNGLSATEQLDEKVGQKLSLLPTDYQADYAHETLHRLEALSQFVQAKLQHPYDENEHALSADEQLNLRHFSQKLDDLTAKSVTKIANHYKSARLTPKVVASPFDNTKTEQRQSFSSKPNSDHKVGKSSVLTLIILTVLICIAAYYFGL</sequence>
<evidence type="ECO:0000256" key="1">
    <source>
        <dbReference type="SAM" id="MobiDB-lite"/>
    </source>
</evidence>
<keyword evidence="4" id="KW-1185">Reference proteome</keyword>
<keyword evidence="2" id="KW-0472">Membrane</keyword>
<evidence type="ECO:0000313" key="4">
    <source>
        <dbReference type="Proteomes" id="UP000280405"/>
    </source>
</evidence>
<keyword evidence="2" id="KW-1133">Transmembrane helix</keyword>
<dbReference type="Proteomes" id="UP000280405">
    <property type="component" value="Unassembled WGS sequence"/>
</dbReference>
<feature type="transmembrane region" description="Helical" evidence="2">
    <location>
        <begin position="320"/>
        <end position="338"/>
    </location>
</feature>
<gene>
    <name evidence="3" type="ORF">D7V20_14335</name>
</gene>